<dbReference type="AlphaFoldDB" id="A0ABD0QIR0"/>
<dbReference type="Proteomes" id="UP001529510">
    <property type="component" value="Unassembled WGS sequence"/>
</dbReference>
<sequence>ALRDGGLDSLAEDPQFVSVTRKELAEAINVGVEDMEGMAKSIVNEQSGKVTKRKRRPIPVPPGAKSTKPKESTSAV</sequence>
<gene>
    <name evidence="2" type="ORF">M9458_017571</name>
</gene>
<name>A0ABD0QIR0_CIRMR</name>
<feature type="region of interest" description="Disordered" evidence="1">
    <location>
        <begin position="45"/>
        <end position="76"/>
    </location>
</feature>
<dbReference type="EMBL" id="JAMKFB020000008">
    <property type="protein sequence ID" value="KAL0185901.1"/>
    <property type="molecule type" value="Genomic_DNA"/>
</dbReference>
<accession>A0ABD0QIR0</accession>
<comment type="caution">
    <text evidence="2">The sequence shown here is derived from an EMBL/GenBank/DDBJ whole genome shotgun (WGS) entry which is preliminary data.</text>
</comment>
<reference evidence="2 3" key="1">
    <citation type="submission" date="2024-05" db="EMBL/GenBank/DDBJ databases">
        <title>Genome sequencing and assembly of Indian major carp, Cirrhinus mrigala (Hamilton, 1822).</title>
        <authorList>
            <person name="Mohindra V."/>
            <person name="Chowdhury L.M."/>
            <person name="Lal K."/>
            <person name="Jena J.K."/>
        </authorList>
    </citation>
    <scope>NUCLEOTIDE SEQUENCE [LARGE SCALE GENOMIC DNA]</scope>
    <source>
        <strain evidence="2">CM1030</strain>
        <tissue evidence="2">Blood</tissue>
    </source>
</reference>
<proteinExistence type="predicted"/>
<evidence type="ECO:0000313" key="2">
    <source>
        <dbReference type="EMBL" id="KAL0185901.1"/>
    </source>
</evidence>
<organism evidence="2 3">
    <name type="scientific">Cirrhinus mrigala</name>
    <name type="common">Mrigala</name>
    <dbReference type="NCBI Taxonomy" id="683832"/>
    <lineage>
        <taxon>Eukaryota</taxon>
        <taxon>Metazoa</taxon>
        <taxon>Chordata</taxon>
        <taxon>Craniata</taxon>
        <taxon>Vertebrata</taxon>
        <taxon>Euteleostomi</taxon>
        <taxon>Actinopterygii</taxon>
        <taxon>Neopterygii</taxon>
        <taxon>Teleostei</taxon>
        <taxon>Ostariophysi</taxon>
        <taxon>Cypriniformes</taxon>
        <taxon>Cyprinidae</taxon>
        <taxon>Labeoninae</taxon>
        <taxon>Labeonini</taxon>
        <taxon>Cirrhinus</taxon>
    </lineage>
</organism>
<evidence type="ECO:0000256" key="1">
    <source>
        <dbReference type="SAM" id="MobiDB-lite"/>
    </source>
</evidence>
<evidence type="ECO:0000313" key="3">
    <source>
        <dbReference type="Proteomes" id="UP001529510"/>
    </source>
</evidence>
<keyword evidence="3" id="KW-1185">Reference proteome</keyword>
<feature type="non-terminal residue" evidence="2">
    <location>
        <position position="1"/>
    </location>
</feature>
<protein>
    <submittedName>
        <fullName evidence="2">Uncharacterized protein</fullName>
    </submittedName>
</protein>
<feature type="non-terminal residue" evidence="2">
    <location>
        <position position="76"/>
    </location>
</feature>